<gene>
    <name evidence="1" type="ORF">K6Q96_10180</name>
</gene>
<dbReference type="SUPFAM" id="SSF54197">
    <property type="entry name" value="HIT-like"/>
    <property type="match status" value="1"/>
</dbReference>
<proteinExistence type="predicted"/>
<dbReference type="Gene3D" id="3.30.428.10">
    <property type="entry name" value="HIT-like"/>
    <property type="match status" value="1"/>
</dbReference>
<dbReference type="InterPro" id="IPR036265">
    <property type="entry name" value="HIT-like_sf"/>
</dbReference>
<sequence>MIPDEYVVFENEYWVVNHRMNSTYAGYLMVASKSESTELSDLCQKSLASLGLVLAEVEGLLQRNFSPQKVIFSKLGFSKGFNCHFHAVPVSENVIKEICQNSNCTFDKPDGNDVMLFINREYCENQDPEKVKAVVGESVARLRRNS</sequence>
<organism evidence="1 2">
    <name type="scientific">Grimontia kaedaensis</name>
    <dbReference type="NCBI Taxonomy" id="2872157"/>
    <lineage>
        <taxon>Bacteria</taxon>
        <taxon>Pseudomonadati</taxon>
        <taxon>Pseudomonadota</taxon>
        <taxon>Gammaproteobacteria</taxon>
        <taxon>Vibrionales</taxon>
        <taxon>Vibrionaceae</taxon>
        <taxon>Grimontia</taxon>
    </lineage>
</organism>
<accession>A0ABY4WP40</accession>
<evidence type="ECO:0008006" key="3">
    <source>
        <dbReference type="Google" id="ProtNLM"/>
    </source>
</evidence>
<evidence type="ECO:0000313" key="2">
    <source>
        <dbReference type="Proteomes" id="UP001056255"/>
    </source>
</evidence>
<dbReference type="EMBL" id="CP082275">
    <property type="protein sequence ID" value="USH01293.1"/>
    <property type="molecule type" value="Genomic_DNA"/>
</dbReference>
<dbReference type="Proteomes" id="UP001056255">
    <property type="component" value="Chromosome I"/>
</dbReference>
<name>A0ABY4WP40_9GAMM</name>
<evidence type="ECO:0000313" key="1">
    <source>
        <dbReference type="EMBL" id="USH01293.1"/>
    </source>
</evidence>
<dbReference type="RefSeq" id="WP_251875501.1">
    <property type="nucleotide sequence ID" value="NZ_CP082275.1"/>
</dbReference>
<protein>
    <recommendedName>
        <fullName evidence="3">HIT domain-containing protein</fullName>
    </recommendedName>
</protein>
<reference evidence="1" key="1">
    <citation type="submission" date="2021-08" db="EMBL/GenBank/DDBJ databases">
        <authorList>
            <person name="Sakaguchi M."/>
            <person name="Kikuchi T."/>
            <person name="Urbanczyk H."/>
        </authorList>
    </citation>
    <scope>NUCLEOTIDE SEQUENCE</scope>
    <source>
        <strain evidence="1">020920N</strain>
    </source>
</reference>
<keyword evidence="2" id="KW-1185">Reference proteome</keyword>